<evidence type="ECO:0000313" key="4">
    <source>
        <dbReference type="EMBL" id="KAG0649374.1"/>
    </source>
</evidence>
<feature type="non-terminal residue" evidence="4">
    <location>
        <position position="1"/>
    </location>
</feature>
<evidence type="ECO:0000256" key="2">
    <source>
        <dbReference type="ARBA" id="ARBA00023242"/>
    </source>
</evidence>
<keyword evidence="2" id="KW-0539">Nucleus</keyword>
<dbReference type="InterPro" id="IPR001138">
    <property type="entry name" value="Zn2Cys6_DnaBD"/>
</dbReference>
<dbReference type="EMBL" id="VNKQ01000008">
    <property type="protein sequence ID" value="KAG0649374.1"/>
    <property type="molecule type" value="Genomic_DNA"/>
</dbReference>
<comment type="caution">
    <text evidence="4">The sequence shown here is derived from an EMBL/GenBank/DDBJ whole genome shotgun (WGS) entry which is preliminary data.</text>
</comment>
<dbReference type="GO" id="GO:0006351">
    <property type="term" value="P:DNA-templated transcription"/>
    <property type="evidence" value="ECO:0007669"/>
    <property type="project" value="InterPro"/>
</dbReference>
<protein>
    <submittedName>
        <fullName evidence="4">Transcription factor yanR</fullName>
    </submittedName>
</protein>
<comment type="subcellular location">
    <subcellularLocation>
        <location evidence="1">Nucleus</location>
    </subcellularLocation>
</comment>
<dbReference type="Pfam" id="PF04082">
    <property type="entry name" value="Fungal_trans"/>
    <property type="match status" value="1"/>
</dbReference>
<feature type="domain" description="Xylanolytic transcriptional activator regulatory" evidence="3">
    <location>
        <begin position="245"/>
        <end position="316"/>
    </location>
</feature>
<gene>
    <name evidence="4" type="ORF">D0Z07_4129</name>
</gene>
<reference evidence="4" key="1">
    <citation type="submission" date="2019-07" db="EMBL/GenBank/DDBJ databases">
        <title>Hyphodiscus hymeniophilus genome sequencing and assembly.</title>
        <authorList>
            <person name="Kramer G."/>
            <person name="Nodwell J."/>
        </authorList>
    </citation>
    <scope>NUCLEOTIDE SEQUENCE</scope>
    <source>
        <strain evidence="4">ATCC 34498</strain>
    </source>
</reference>
<keyword evidence="5" id="KW-1185">Reference proteome</keyword>
<dbReference type="CDD" id="cd00067">
    <property type="entry name" value="GAL4"/>
    <property type="match status" value="1"/>
</dbReference>
<dbReference type="PANTHER" id="PTHR31001:SF40">
    <property type="entry name" value="ZN(II)2CYS6 TRANSCRIPTION FACTOR (EUROFUNG)"/>
    <property type="match status" value="1"/>
</dbReference>
<name>A0A9P6VKE4_9HELO</name>
<sequence>VKCDKVRPACTQCMKGAKTCRYVDQPKFDFVVQRRSAQDGVPLSGTWSSVIDTQAEFIKISTENSKNGDPISAVAQAEEVDYNSSTTAATPSHILDDKEAALRPYVIPVGALGDHFVNELTNHFPGREVCQQFYESFLLGIHPIIPVCHLPALNQQYDDFWNTKSPSYSVESLALVLAVLYTGAANAAHVDNSNSSKILRLYEEIFCMVDFGSYQSRNVSASIQLLQGYIIMSTFKASQLAPFLAFGFLPQVIRFAQALRLHTEMNHGDEVDLEVRRRIWWHLLSLDMESTIATGLPTIIHRSSYTTSLPALCQDDAIIATQPNLSPMTVAIHGHYQWAHRMQSWFATLPSRDEVSIFKTSIERIISLIPDNELPENDWARMYLKMQIDRAYCMLGLRFWQLDQYKETGCHSEVINTVRSFLTTYLQLSTVPTMTHFSWFMPGLIQPIHAVIILLMHLSTCPNISEEEPSRYLLDHIFRLRVNHILKGSAVPAKPLLRGDSHPRRSNPRYVIMVELRKRVWKNAGWDSDGKGFDPWAGKNAMGDVDEGGGNELVPDPQPCGGDPAVSDHMSLSYDISESTGLEDLDKLLAGDPMDMFQWDELDYLASDFFAN</sequence>
<dbReference type="SMART" id="SM00906">
    <property type="entry name" value="Fungal_trans"/>
    <property type="match status" value="1"/>
</dbReference>
<dbReference type="PANTHER" id="PTHR31001">
    <property type="entry name" value="UNCHARACTERIZED TRANSCRIPTIONAL REGULATORY PROTEIN"/>
    <property type="match status" value="1"/>
</dbReference>
<dbReference type="OrthoDB" id="3989227at2759"/>
<dbReference type="AlphaFoldDB" id="A0A9P6VKE4"/>
<evidence type="ECO:0000259" key="3">
    <source>
        <dbReference type="SMART" id="SM00906"/>
    </source>
</evidence>
<dbReference type="InterPro" id="IPR050613">
    <property type="entry name" value="Sec_Metabolite_Reg"/>
</dbReference>
<dbReference type="InterPro" id="IPR007219">
    <property type="entry name" value="XnlR_reg_dom"/>
</dbReference>
<evidence type="ECO:0000313" key="5">
    <source>
        <dbReference type="Proteomes" id="UP000785200"/>
    </source>
</evidence>
<dbReference type="GO" id="GO:0003677">
    <property type="term" value="F:DNA binding"/>
    <property type="evidence" value="ECO:0007669"/>
    <property type="project" value="InterPro"/>
</dbReference>
<dbReference type="GO" id="GO:0008270">
    <property type="term" value="F:zinc ion binding"/>
    <property type="evidence" value="ECO:0007669"/>
    <property type="project" value="InterPro"/>
</dbReference>
<dbReference type="CDD" id="cd12148">
    <property type="entry name" value="fungal_TF_MHR"/>
    <property type="match status" value="1"/>
</dbReference>
<dbReference type="GO" id="GO:0005634">
    <property type="term" value="C:nucleus"/>
    <property type="evidence" value="ECO:0007669"/>
    <property type="project" value="UniProtKB-SubCell"/>
</dbReference>
<dbReference type="GO" id="GO:0000981">
    <property type="term" value="F:DNA-binding transcription factor activity, RNA polymerase II-specific"/>
    <property type="evidence" value="ECO:0007669"/>
    <property type="project" value="InterPro"/>
</dbReference>
<dbReference type="Proteomes" id="UP000785200">
    <property type="component" value="Unassembled WGS sequence"/>
</dbReference>
<proteinExistence type="predicted"/>
<evidence type="ECO:0000256" key="1">
    <source>
        <dbReference type="ARBA" id="ARBA00004123"/>
    </source>
</evidence>
<organism evidence="4 5">
    <name type="scientific">Hyphodiscus hymeniophilus</name>
    <dbReference type="NCBI Taxonomy" id="353542"/>
    <lineage>
        <taxon>Eukaryota</taxon>
        <taxon>Fungi</taxon>
        <taxon>Dikarya</taxon>
        <taxon>Ascomycota</taxon>
        <taxon>Pezizomycotina</taxon>
        <taxon>Leotiomycetes</taxon>
        <taxon>Helotiales</taxon>
        <taxon>Hyphodiscaceae</taxon>
        <taxon>Hyphodiscus</taxon>
    </lineage>
</organism>
<accession>A0A9P6VKE4</accession>